<keyword evidence="9" id="KW-1185">Reference proteome</keyword>
<dbReference type="Gene3D" id="3.40.50.960">
    <property type="entry name" value="Lumazine/riboflavin synthase"/>
    <property type="match status" value="1"/>
</dbReference>
<reference evidence="8 9" key="1">
    <citation type="submission" date="2023-04" db="EMBL/GenBank/DDBJ databases">
        <title>Genome of Basidiobolus ranarum AG-B5.</title>
        <authorList>
            <person name="Stajich J.E."/>
            <person name="Carter-House D."/>
            <person name="Gryganskyi A."/>
        </authorList>
    </citation>
    <scope>NUCLEOTIDE SEQUENCE [LARGE SCALE GENOMIC DNA]</scope>
    <source>
        <strain evidence="8 9">AG-B5</strain>
    </source>
</reference>
<evidence type="ECO:0000256" key="1">
    <source>
        <dbReference type="ARBA" id="ARBA00004917"/>
    </source>
</evidence>
<dbReference type="NCBIfam" id="TIGR00114">
    <property type="entry name" value="lumazine-synth"/>
    <property type="match status" value="1"/>
</dbReference>
<dbReference type="HAMAP" id="MF_00178">
    <property type="entry name" value="Lumazine_synth"/>
    <property type="match status" value="1"/>
</dbReference>
<dbReference type="PANTHER" id="PTHR21058:SF0">
    <property type="entry name" value="6,7-DIMETHYL-8-RIBITYLLUMAZINE SYNTHASE"/>
    <property type="match status" value="1"/>
</dbReference>
<evidence type="ECO:0000256" key="4">
    <source>
        <dbReference type="ARBA" id="ARBA00022619"/>
    </source>
</evidence>
<keyword evidence="5 7" id="KW-0808">Transferase</keyword>
<proteinExistence type="inferred from homology"/>
<comment type="caution">
    <text evidence="8">The sequence shown here is derived from an EMBL/GenBank/DDBJ whole genome shotgun (WGS) entry which is preliminary data.</text>
</comment>
<dbReference type="GO" id="GO:0000906">
    <property type="term" value="F:6,7-dimethyl-8-ribityllumazine synthase activity"/>
    <property type="evidence" value="ECO:0007669"/>
    <property type="project" value="UniProtKB-EC"/>
</dbReference>
<gene>
    <name evidence="8" type="primary">RIB4</name>
    <name evidence="8" type="ORF">K7432_001808</name>
</gene>
<organism evidence="8 9">
    <name type="scientific">Basidiobolus ranarum</name>
    <dbReference type="NCBI Taxonomy" id="34480"/>
    <lineage>
        <taxon>Eukaryota</taxon>
        <taxon>Fungi</taxon>
        <taxon>Fungi incertae sedis</taxon>
        <taxon>Zoopagomycota</taxon>
        <taxon>Entomophthoromycotina</taxon>
        <taxon>Basidiobolomycetes</taxon>
        <taxon>Basidiobolales</taxon>
        <taxon>Basidiobolaceae</taxon>
        <taxon>Basidiobolus</taxon>
    </lineage>
</organism>
<dbReference type="SUPFAM" id="SSF52121">
    <property type="entry name" value="Lumazine synthase"/>
    <property type="match status" value="1"/>
</dbReference>
<comment type="catalytic activity">
    <reaction evidence="6 7">
        <text>(2S)-2-hydroxy-3-oxobutyl phosphate + 5-amino-6-(D-ribitylamino)uracil = 6,7-dimethyl-8-(1-D-ribityl)lumazine + phosphate + 2 H2O + H(+)</text>
        <dbReference type="Rhea" id="RHEA:26152"/>
        <dbReference type="ChEBI" id="CHEBI:15377"/>
        <dbReference type="ChEBI" id="CHEBI:15378"/>
        <dbReference type="ChEBI" id="CHEBI:15934"/>
        <dbReference type="ChEBI" id="CHEBI:43474"/>
        <dbReference type="ChEBI" id="CHEBI:58201"/>
        <dbReference type="ChEBI" id="CHEBI:58830"/>
        <dbReference type="EC" id="2.5.1.78"/>
    </reaction>
</comment>
<protein>
    <recommendedName>
        <fullName evidence="3 7">6,7-dimethyl-8-ribityllumazine synthase</fullName>
        <shortName evidence="7">DMRL synthase</shortName>
        <ecNumber evidence="3 7">2.5.1.78</ecNumber>
    </recommendedName>
</protein>
<evidence type="ECO:0000313" key="9">
    <source>
        <dbReference type="Proteomes" id="UP001479436"/>
    </source>
</evidence>
<comment type="function">
    <text evidence="7">Catalyzes the formation of 6,7-dimethyl-8-ribityllumazine by condensation of 5-amino-6-(D-ribitylamino)uracil with 3,4-dihydroxy-2-butanone 4-phosphate. This is the penultimate step in the biosynthesis of riboflavin.</text>
</comment>
<dbReference type="InterPro" id="IPR002180">
    <property type="entry name" value="LS/RS"/>
</dbReference>
<dbReference type="EMBL" id="JASJQH010000044">
    <property type="protein sequence ID" value="KAK9767945.1"/>
    <property type="molecule type" value="Genomic_DNA"/>
</dbReference>
<evidence type="ECO:0000313" key="8">
    <source>
        <dbReference type="EMBL" id="KAK9767945.1"/>
    </source>
</evidence>
<sequence length="183" mass="19690">MFEKGVASSTQSHDGSNLRVLIVHARWNKEIVDGLVKGAHDTMVSKYNVKAENIVTKEVSGSYELPFAAKRLISNSQVQSVTNNDLLGGTTPEEDTERPFDAVICIGVLIKGSTMHFEYICDAVSQGLMRVGLDTGIPVIFGVLTCLTDDQALERAGMGKGSNKGHNHGEDWGAAAVEMALLK</sequence>
<dbReference type="Proteomes" id="UP001479436">
    <property type="component" value="Unassembled WGS sequence"/>
</dbReference>
<name>A0ABR2X2F3_9FUNG</name>
<evidence type="ECO:0000256" key="7">
    <source>
        <dbReference type="RuleBase" id="RU003795"/>
    </source>
</evidence>
<evidence type="ECO:0000256" key="5">
    <source>
        <dbReference type="ARBA" id="ARBA00022679"/>
    </source>
</evidence>
<dbReference type="InterPro" id="IPR036467">
    <property type="entry name" value="LS/RS_sf"/>
</dbReference>
<dbReference type="PANTHER" id="PTHR21058">
    <property type="entry name" value="6,7-DIMETHYL-8-RIBITYLLUMAZINE SYNTHASE DMRL SYNTHASE LUMAZINE SYNTHASE"/>
    <property type="match status" value="1"/>
</dbReference>
<dbReference type="Pfam" id="PF00885">
    <property type="entry name" value="DMRL_synthase"/>
    <property type="match status" value="1"/>
</dbReference>
<dbReference type="EC" id="2.5.1.78" evidence="3 7"/>
<dbReference type="CDD" id="cd09209">
    <property type="entry name" value="Lumazine_synthase-I"/>
    <property type="match status" value="1"/>
</dbReference>
<comment type="similarity">
    <text evidence="2 7">Belongs to the DMRL synthase family.</text>
</comment>
<comment type="pathway">
    <text evidence="1 7">Cofactor biosynthesis; riboflavin biosynthesis; riboflavin from 2-hydroxy-3-oxobutyl phosphate and 5-amino-6-(D-ribitylamino)uracil: step 1/2.</text>
</comment>
<keyword evidence="4 7" id="KW-0686">Riboflavin biosynthesis</keyword>
<accession>A0ABR2X2F3</accession>
<evidence type="ECO:0000256" key="3">
    <source>
        <dbReference type="ARBA" id="ARBA00012664"/>
    </source>
</evidence>
<dbReference type="InterPro" id="IPR034964">
    <property type="entry name" value="LS"/>
</dbReference>
<evidence type="ECO:0000256" key="6">
    <source>
        <dbReference type="ARBA" id="ARBA00048785"/>
    </source>
</evidence>
<evidence type="ECO:0000256" key="2">
    <source>
        <dbReference type="ARBA" id="ARBA00007424"/>
    </source>
</evidence>